<sequence>MDGVREWERRDGDENPWFRWAMIGKRISHVAHVPEERDPSLLRRPRVASQREEEEHGKQATQHRPGLGGNDNLEIVWRAAALTGMTEAIRKGSAGTNQWELQAEESQVPSAKRKLAPCSAGPPPSYENTDIRIMFVHVDSLRALPAVKEKLVLSLNLFPKVSESHLPS</sequence>
<dbReference type="EMBL" id="MJBS01000194">
    <property type="protein sequence ID" value="OHE91234.1"/>
    <property type="molecule type" value="Genomic_DNA"/>
</dbReference>
<protein>
    <submittedName>
        <fullName evidence="2">Uncharacterized protein</fullName>
    </submittedName>
</protein>
<feature type="region of interest" description="Disordered" evidence="1">
    <location>
        <begin position="34"/>
        <end position="71"/>
    </location>
</feature>
<keyword evidence="3" id="KW-1185">Reference proteome</keyword>
<dbReference type="RefSeq" id="XP_022468407.1">
    <property type="nucleotide sequence ID" value="XM_022625090.1"/>
</dbReference>
<evidence type="ECO:0000313" key="2">
    <source>
        <dbReference type="EMBL" id="OHE91234.1"/>
    </source>
</evidence>
<evidence type="ECO:0000313" key="3">
    <source>
        <dbReference type="Proteomes" id="UP000176998"/>
    </source>
</evidence>
<dbReference type="GeneID" id="34566600"/>
<proteinExistence type="predicted"/>
<feature type="compositionally biased region" description="Basic and acidic residues" evidence="1">
    <location>
        <begin position="49"/>
        <end position="58"/>
    </location>
</feature>
<dbReference type="Proteomes" id="UP000176998">
    <property type="component" value="Unassembled WGS sequence"/>
</dbReference>
<accession>A0A1G4APZ1</accession>
<evidence type="ECO:0000256" key="1">
    <source>
        <dbReference type="SAM" id="MobiDB-lite"/>
    </source>
</evidence>
<organism evidence="2 3">
    <name type="scientific">Colletotrichum orchidophilum</name>
    <dbReference type="NCBI Taxonomy" id="1209926"/>
    <lineage>
        <taxon>Eukaryota</taxon>
        <taxon>Fungi</taxon>
        <taxon>Dikarya</taxon>
        <taxon>Ascomycota</taxon>
        <taxon>Pezizomycotina</taxon>
        <taxon>Sordariomycetes</taxon>
        <taxon>Hypocreomycetidae</taxon>
        <taxon>Glomerellales</taxon>
        <taxon>Glomerellaceae</taxon>
        <taxon>Colletotrichum</taxon>
    </lineage>
</organism>
<reference evidence="2 3" key="1">
    <citation type="submission" date="2016-09" db="EMBL/GenBank/DDBJ databases">
        <authorList>
            <person name="Capua I."/>
            <person name="De Benedictis P."/>
            <person name="Joannis T."/>
            <person name="Lombin L.H."/>
            <person name="Cattoli G."/>
        </authorList>
    </citation>
    <scope>NUCLEOTIDE SEQUENCE [LARGE SCALE GENOMIC DNA]</scope>
    <source>
        <strain evidence="2 3">IMI 309357</strain>
    </source>
</reference>
<dbReference type="AlphaFoldDB" id="A0A1G4APZ1"/>
<comment type="caution">
    <text evidence="2">The sequence shown here is derived from an EMBL/GenBank/DDBJ whole genome shotgun (WGS) entry which is preliminary data.</text>
</comment>
<gene>
    <name evidence="2" type="ORF">CORC01_13473</name>
</gene>
<name>A0A1G4APZ1_9PEZI</name>